<dbReference type="PANTHER" id="PTHR44757">
    <property type="entry name" value="DIGUANYLATE CYCLASE DGCP"/>
    <property type="match status" value="1"/>
</dbReference>
<accession>A0ABQ4T3C4</accession>
<dbReference type="CDD" id="cd01948">
    <property type="entry name" value="EAL"/>
    <property type="match status" value="1"/>
</dbReference>
<dbReference type="InterPro" id="IPR001633">
    <property type="entry name" value="EAL_dom"/>
</dbReference>
<organism evidence="5 6">
    <name type="scientific">Methylobacterium organophilum</name>
    <dbReference type="NCBI Taxonomy" id="410"/>
    <lineage>
        <taxon>Bacteria</taxon>
        <taxon>Pseudomonadati</taxon>
        <taxon>Pseudomonadota</taxon>
        <taxon>Alphaproteobacteria</taxon>
        <taxon>Hyphomicrobiales</taxon>
        <taxon>Methylobacteriaceae</taxon>
        <taxon>Methylobacterium</taxon>
    </lineage>
</organism>
<dbReference type="Pfam" id="PF13188">
    <property type="entry name" value="PAS_8"/>
    <property type="match status" value="1"/>
</dbReference>
<dbReference type="SUPFAM" id="SSF141868">
    <property type="entry name" value="EAL domain-like"/>
    <property type="match status" value="1"/>
</dbReference>
<evidence type="ECO:0000259" key="3">
    <source>
        <dbReference type="PROSITE" id="PS50883"/>
    </source>
</evidence>
<feature type="domain" description="PAS" evidence="2">
    <location>
        <begin position="238"/>
        <end position="284"/>
    </location>
</feature>
<dbReference type="Gene3D" id="3.30.70.270">
    <property type="match status" value="1"/>
</dbReference>
<dbReference type="InterPro" id="IPR029787">
    <property type="entry name" value="Nucleotide_cyclase"/>
</dbReference>
<evidence type="ECO:0000313" key="5">
    <source>
        <dbReference type="EMBL" id="GJE26103.1"/>
    </source>
</evidence>
<dbReference type="SMART" id="SM00267">
    <property type="entry name" value="GGDEF"/>
    <property type="match status" value="1"/>
</dbReference>
<dbReference type="InterPro" id="IPR043128">
    <property type="entry name" value="Rev_trsase/Diguanyl_cyclase"/>
</dbReference>
<dbReference type="PROSITE" id="PS50887">
    <property type="entry name" value="GGDEF"/>
    <property type="match status" value="1"/>
</dbReference>
<dbReference type="SMART" id="SM00052">
    <property type="entry name" value="EAL"/>
    <property type="match status" value="1"/>
</dbReference>
<dbReference type="InterPro" id="IPR035919">
    <property type="entry name" value="EAL_sf"/>
</dbReference>
<dbReference type="Gene3D" id="3.30.450.20">
    <property type="entry name" value="PAS domain"/>
    <property type="match status" value="1"/>
</dbReference>
<feature type="region of interest" description="Disordered" evidence="1">
    <location>
        <begin position="286"/>
        <end position="308"/>
    </location>
</feature>
<dbReference type="Gene3D" id="3.20.20.450">
    <property type="entry name" value="EAL domain"/>
    <property type="match status" value="1"/>
</dbReference>
<evidence type="ECO:0000259" key="2">
    <source>
        <dbReference type="PROSITE" id="PS50112"/>
    </source>
</evidence>
<dbReference type="InterPro" id="IPR000160">
    <property type="entry name" value="GGDEF_dom"/>
</dbReference>
<evidence type="ECO:0000259" key="4">
    <source>
        <dbReference type="PROSITE" id="PS50887"/>
    </source>
</evidence>
<dbReference type="SUPFAM" id="SSF55073">
    <property type="entry name" value="Nucleotide cyclase"/>
    <property type="match status" value="1"/>
</dbReference>
<keyword evidence="6" id="KW-1185">Reference proteome</keyword>
<dbReference type="CDD" id="cd01949">
    <property type="entry name" value="GGDEF"/>
    <property type="match status" value="1"/>
</dbReference>
<dbReference type="NCBIfam" id="TIGR00229">
    <property type="entry name" value="sensory_box"/>
    <property type="match status" value="1"/>
</dbReference>
<dbReference type="SMART" id="SM00091">
    <property type="entry name" value="PAS"/>
    <property type="match status" value="1"/>
</dbReference>
<dbReference type="EMBL" id="BPQV01000002">
    <property type="protein sequence ID" value="GJE26103.1"/>
    <property type="molecule type" value="Genomic_DNA"/>
</dbReference>
<dbReference type="InterPro" id="IPR035965">
    <property type="entry name" value="PAS-like_dom_sf"/>
</dbReference>
<dbReference type="Pfam" id="PF00990">
    <property type="entry name" value="GGDEF"/>
    <property type="match status" value="1"/>
</dbReference>
<name>A0ABQ4T3C4_METOR</name>
<dbReference type="Proteomes" id="UP001055156">
    <property type="component" value="Unassembled WGS sequence"/>
</dbReference>
<dbReference type="PROSITE" id="PS50112">
    <property type="entry name" value="PAS"/>
    <property type="match status" value="1"/>
</dbReference>
<dbReference type="Pfam" id="PF13426">
    <property type="entry name" value="PAS_9"/>
    <property type="match status" value="1"/>
</dbReference>
<evidence type="ECO:0000256" key="1">
    <source>
        <dbReference type="SAM" id="MobiDB-lite"/>
    </source>
</evidence>
<evidence type="ECO:0000313" key="6">
    <source>
        <dbReference type="Proteomes" id="UP001055156"/>
    </source>
</evidence>
<proteinExistence type="predicted"/>
<dbReference type="PROSITE" id="PS50883">
    <property type="entry name" value="EAL"/>
    <property type="match status" value="1"/>
</dbReference>
<sequence length="782" mass="84499">MPTYEAVVLGRLGRLADRCVLVATRDGRAHTLMWGGPGFQDWFEGAVQDLPLAGVAEEVRWPIEEIAEAALRTEEPASARCDRITDGVVSSWELVGVPLARAGGTPLILVHVDETCVRTELVQALFGATGQGLMALSTIRNAGGAIDDFKIVTLNQGAAEIFGRSIDALQWQRLGDFVPASLGVTRMLAAVVGRTDRALLELAYPRSDGTTLSLKVEARAIGDLIAVTMTDVGDIKAREESFRLLFDNHPLPMWLLEPASARFVAVNEAAVAHYGYSREELLARRLPDLDEPHGEQPSGDGNTRRQRRADGSTIEVTLFERALPFEGRPVLLGGAIDVTERRRAEARIIHMAHHDALTGLPNRVLFATRLAEALANQAQGGVDAALLCLDLDKFKFVNDTLGHPAGDALLREAAERIAGCVRARDLVARLGGDEFAVLLAGPDAAAMAHAVAIRIIEILSLPFHLGGQESHVGASIGIACLPAHGSDPDTLLRNADLALYRAKSAGGNSARCFDAAMDGWAQARRKRENDLREALNRGELTLAYQPIVETRTRRIVAFEALVRWHHPVDGPIPPSEFIPLAEETGLIGSVGAFVLRAACLEAARWEIPLRIAVNLSPVQFRDRNLVPLVRQALRDAGLPPARLELEVTESVLLTANEANKATLHALRALGVRIAMDDFGTGYSSLSYLRSFPFDKIKIDRSFVSQIGENAHSRAIVRAMIGLGASLSIPTVAEGVETVAQFEQLRDKGCDEVQGYLFGRPMPAVDARALIADEAAMVLRASA</sequence>
<gene>
    <name evidence="5" type="ORF">LKMONMHP_0949</name>
</gene>
<dbReference type="InterPro" id="IPR052155">
    <property type="entry name" value="Biofilm_reg_signaling"/>
</dbReference>
<dbReference type="SUPFAM" id="SSF55785">
    <property type="entry name" value="PYP-like sensor domain (PAS domain)"/>
    <property type="match status" value="1"/>
</dbReference>
<feature type="domain" description="EAL" evidence="3">
    <location>
        <begin position="524"/>
        <end position="774"/>
    </location>
</feature>
<protein>
    <recommendedName>
        <fullName evidence="7">Diguanylate cyclase/phosphodiesterase with PAS/PAC sensor(S)</fullName>
    </recommendedName>
</protein>
<reference evidence="5" key="2">
    <citation type="submission" date="2021-08" db="EMBL/GenBank/DDBJ databases">
        <authorList>
            <person name="Tani A."/>
            <person name="Ola A."/>
            <person name="Ogura Y."/>
            <person name="Katsura K."/>
            <person name="Hayashi T."/>
        </authorList>
    </citation>
    <scope>NUCLEOTIDE SEQUENCE</scope>
    <source>
        <strain evidence="5">NBRC 15689</strain>
    </source>
</reference>
<dbReference type="NCBIfam" id="TIGR00254">
    <property type="entry name" value="GGDEF"/>
    <property type="match status" value="1"/>
</dbReference>
<dbReference type="Pfam" id="PF00563">
    <property type="entry name" value="EAL"/>
    <property type="match status" value="1"/>
</dbReference>
<reference evidence="5" key="1">
    <citation type="journal article" date="2021" name="Front. Microbiol.">
        <title>Comprehensive Comparative Genomics and Phenotyping of Methylobacterium Species.</title>
        <authorList>
            <person name="Alessa O."/>
            <person name="Ogura Y."/>
            <person name="Fujitani Y."/>
            <person name="Takami H."/>
            <person name="Hayashi T."/>
            <person name="Sahin N."/>
            <person name="Tani A."/>
        </authorList>
    </citation>
    <scope>NUCLEOTIDE SEQUENCE</scope>
    <source>
        <strain evidence="5">NBRC 15689</strain>
    </source>
</reference>
<dbReference type="RefSeq" id="WP_238310044.1">
    <property type="nucleotide sequence ID" value="NZ_BPQV01000002.1"/>
</dbReference>
<dbReference type="InterPro" id="IPR000014">
    <property type="entry name" value="PAS"/>
</dbReference>
<comment type="caution">
    <text evidence="5">The sequence shown here is derived from an EMBL/GenBank/DDBJ whole genome shotgun (WGS) entry which is preliminary data.</text>
</comment>
<evidence type="ECO:0008006" key="7">
    <source>
        <dbReference type="Google" id="ProtNLM"/>
    </source>
</evidence>
<feature type="domain" description="GGDEF" evidence="4">
    <location>
        <begin position="382"/>
        <end position="515"/>
    </location>
</feature>
<dbReference type="PANTHER" id="PTHR44757:SF2">
    <property type="entry name" value="BIOFILM ARCHITECTURE MAINTENANCE PROTEIN MBAA"/>
    <property type="match status" value="1"/>
</dbReference>